<dbReference type="KEGG" id="stp:Strop_2662"/>
<gene>
    <name evidence="1" type="ordered locus">Strop_2662</name>
</gene>
<dbReference type="Proteomes" id="UP000000235">
    <property type="component" value="Chromosome"/>
</dbReference>
<dbReference type="STRING" id="369723.Strop_2662"/>
<dbReference type="AlphaFoldDB" id="A4X8A6"/>
<dbReference type="EMBL" id="CP000667">
    <property type="protein sequence ID" value="ABP55106.1"/>
    <property type="molecule type" value="Genomic_DNA"/>
</dbReference>
<dbReference type="HOGENOM" id="CLU_097062_2_1_11"/>
<dbReference type="Gene3D" id="1.20.120.450">
    <property type="entry name" value="dinb family like domain"/>
    <property type="match status" value="1"/>
</dbReference>
<evidence type="ECO:0000313" key="1">
    <source>
        <dbReference type="EMBL" id="ABP55106.1"/>
    </source>
</evidence>
<evidence type="ECO:0000313" key="2">
    <source>
        <dbReference type="Proteomes" id="UP000000235"/>
    </source>
</evidence>
<dbReference type="PATRIC" id="fig|369723.5.peg.2741"/>
<dbReference type="RefSeq" id="WP_012013887.1">
    <property type="nucleotide sequence ID" value="NC_009380.1"/>
</dbReference>
<dbReference type="SUPFAM" id="SSF109854">
    <property type="entry name" value="DinB/YfiT-like putative metalloenzymes"/>
    <property type="match status" value="1"/>
</dbReference>
<organism evidence="1 2">
    <name type="scientific">Salinispora tropica (strain ATCC BAA-916 / DSM 44818 / JCM 13857 / NBRC 105044 / CNB-440)</name>
    <dbReference type="NCBI Taxonomy" id="369723"/>
    <lineage>
        <taxon>Bacteria</taxon>
        <taxon>Bacillati</taxon>
        <taxon>Actinomycetota</taxon>
        <taxon>Actinomycetes</taxon>
        <taxon>Micromonosporales</taxon>
        <taxon>Micromonosporaceae</taxon>
        <taxon>Salinispora</taxon>
    </lineage>
</organism>
<protein>
    <recommendedName>
        <fullName evidence="3">Mini-circle protein</fullName>
    </recommendedName>
</protein>
<dbReference type="Pfam" id="PF04978">
    <property type="entry name" value="MST"/>
    <property type="match status" value="1"/>
</dbReference>
<reference evidence="2" key="1">
    <citation type="journal article" date="2007" name="Proc. Natl. Acad. Sci. U.S.A.">
        <title>Genome sequencing reveals complex secondary metabolome in the marine actinomycete Salinispora tropica.</title>
        <authorList>
            <person name="Udwary D.W."/>
            <person name="Zeigler L."/>
            <person name="Asolkar R.N."/>
            <person name="Singan V."/>
            <person name="Lapidus A."/>
            <person name="Fenical W."/>
            <person name="Jensen P.R."/>
            <person name="Moore B.S."/>
        </authorList>
    </citation>
    <scope>NUCLEOTIDE SEQUENCE [LARGE SCALE GENOMIC DNA]</scope>
    <source>
        <strain evidence="2">ATCC BAA-916 / DSM 44818 / CNB-440</strain>
    </source>
</reference>
<keyword evidence="2" id="KW-1185">Reference proteome</keyword>
<evidence type="ECO:0008006" key="3">
    <source>
        <dbReference type="Google" id="ProtNLM"/>
    </source>
</evidence>
<accession>A4X8A6</accession>
<dbReference type="InterPro" id="IPR034660">
    <property type="entry name" value="DinB/YfiT-like"/>
</dbReference>
<proteinExistence type="predicted"/>
<dbReference type="eggNOG" id="COG2318">
    <property type="taxonomic scope" value="Bacteria"/>
</dbReference>
<sequence>MTTARPLDSEELASTAPERALLEAFIDVYRDVIIAKLRGLSEDDARRSLVPSLTTLIGLVKHAAAVERHWFQHCLEQQRREQITGNSFGDDASWQVSSDETVADVILEYTVVCDRSRQIAAGFALDDTVPHPRLGRVSLRYIYVHMIRELARHCGQADILREQIDGMIVD</sequence>
<dbReference type="InterPro" id="IPR007061">
    <property type="entry name" value="MST-like"/>
</dbReference>
<name>A4X8A6_SALTO</name>